<dbReference type="Pfam" id="PF00849">
    <property type="entry name" value="PseudoU_synth_2"/>
    <property type="match status" value="1"/>
</dbReference>
<dbReference type="EC" id="5.4.99.-" evidence="3"/>
<dbReference type="SUPFAM" id="SSF55120">
    <property type="entry name" value="Pseudouridine synthase"/>
    <property type="match status" value="1"/>
</dbReference>
<dbReference type="Proteomes" id="UP000006048">
    <property type="component" value="Chromosome"/>
</dbReference>
<dbReference type="InterPro" id="IPR020103">
    <property type="entry name" value="PsdUridine_synth_cat_dom_sf"/>
</dbReference>
<evidence type="ECO:0000259" key="2">
    <source>
        <dbReference type="Pfam" id="PF00849"/>
    </source>
</evidence>
<dbReference type="InterPro" id="IPR050188">
    <property type="entry name" value="RluA_PseudoU_synthase"/>
</dbReference>
<reference evidence="3 4" key="1">
    <citation type="submission" date="2012-06" db="EMBL/GenBank/DDBJ databases">
        <title>The complete chromosome of genome of Turneriella parva DSM 21527.</title>
        <authorList>
            <consortium name="US DOE Joint Genome Institute (JGI-PGF)"/>
            <person name="Lucas S."/>
            <person name="Han J."/>
            <person name="Lapidus A."/>
            <person name="Bruce D."/>
            <person name="Goodwin L."/>
            <person name="Pitluck S."/>
            <person name="Peters L."/>
            <person name="Kyrpides N."/>
            <person name="Mavromatis K."/>
            <person name="Ivanova N."/>
            <person name="Mikhailova N."/>
            <person name="Chertkov O."/>
            <person name="Detter J.C."/>
            <person name="Tapia R."/>
            <person name="Han C."/>
            <person name="Land M."/>
            <person name="Hauser L."/>
            <person name="Markowitz V."/>
            <person name="Cheng J.-F."/>
            <person name="Hugenholtz P."/>
            <person name="Woyke T."/>
            <person name="Wu D."/>
            <person name="Gronow S."/>
            <person name="Wellnitz S."/>
            <person name="Brambilla E."/>
            <person name="Klenk H.-P."/>
            <person name="Eisen J.A."/>
        </authorList>
    </citation>
    <scope>NUCLEOTIDE SEQUENCE [LARGE SCALE GENOMIC DNA]</scope>
    <source>
        <strain evidence="4">ATCC BAA-1111 / DSM 21527 / NCTC 11395 / H</strain>
    </source>
</reference>
<name>I4B8F7_TURPD</name>
<dbReference type="PANTHER" id="PTHR21600:SF44">
    <property type="entry name" value="RIBOSOMAL LARGE SUBUNIT PSEUDOURIDINE SYNTHASE D"/>
    <property type="match status" value="1"/>
</dbReference>
<dbReference type="PATRIC" id="fig|869212.3.peg.2947"/>
<dbReference type="KEGG" id="tpx:Turpa_2925"/>
<dbReference type="CDD" id="cd02869">
    <property type="entry name" value="PseudoU_synth_RluA_like"/>
    <property type="match status" value="1"/>
</dbReference>
<evidence type="ECO:0000313" key="3">
    <source>
        <dbReference type="EMBL" id="AFM13564.1"/>
    </source>
</evidence>
<dbReference type="GO" id="GO:0009982">
    <property type="term" value="F:pseudouridine synthase activity"/>
    <property type="evidence" value="ECO:0007669"/>
    <property type="project" value="InterPro"/>
</dbReference>
<keyword evidence="4" id="KW-1185">Reference proteome</keyword>
<protein>
    <submittedName>
        <fullName evidence="3">Ribosomal large subunit pseudouridine synthase D</fullName>
        <ecNumber evidence="3">5.4.99.-</ecNumber>
    </submittedName>
</protein>
<accession>I4B8F7</accession>
<dbReference type="GO" id="GO:0140098">
    <property type="term" value="F:catalytic activity, acting on RNA"/>
    <property type="evidence" value="ECO:0007669"/>
    <property type="project" value="UniProtKB-ARBA"/>
</dbReference>
<feature type="domain" description="Pseudouridine synthase RsuA/RluA-like" evidence="2">
    <location>
        <begin position="6"/>
        <end position="167"/>
    </location>
</feature>
<dbReference type="STRING" id="869212.Turpa_2925"/>
<dbReference type="PANTHER" id="PTHR21600">
    <property type="entry name" value="MITOCHONDRIAL RNA PSEUDOURIDINE SYNTHASE"/>
    <property type="match status" value="1"/>
</dbReference>
<organism evidence="3 4">
    <name type="scientific">Turneriella parva (strain ATCC BAA-1111 / DSM 21527 / NCTC 11395 / H)</name>
    <name type="common">Leptospira parva</name>
    <dbReference type="NCBI Taxonomy" id="869212"/>
    <lineage>
        <taxon>Bacteria</taxon>
        <taxon>Pseudomonadati</taxon>
        <taxon>Spirochaetota</taxon>
        <taxon>Spirochaetia</taxon>
        <taxon>Leptospirales</taxon>
        <taxon>Leptospiraceae</taxon>
        <taxon>Turneriella</taxon>
    </lineage>
</organism>
<comment type="similarity">
    <text evidence="1">Belongs to the pseudouridine synthase RluA family.</text>
</comment>
<gene>
    <name evidence="3" type="ordered locus">Turpa_2925</name>
</gene>
<keyword evidence="3" id="KW-0413">Isomerase</keyword>
<dbReference type="GO" id="GO:0000455">
    <property type="term" value="P:enzyme-directed rRNA pseudouridine synthesis"/>
    <property type="evidence" value="ECO:0007669"/>
    <property type="project" value="TreeGrafter"/>
</dbReference>
<dbReference type="GO" id="GO:0003723">
    <property type="term" value="F:RNA binding"/>
    <property type="evidence" value="ECO:0007669"/>
    <property type="project" value="InterPro"/>
</dbReference>
<dbReference type="Gene3D" id="3.30.2350.10">
    <property type="entry name" value="Pseudouridine synthase"/>
    <property type="match status" value="1"/>
</dbReference>
<evidence type="ECO:0000313" key="4">
    <source>
        <dbReference type="Proteomes" id="UP000006048"/>
    </source>
</evidence>
<dbReference type="InterPro" id="IPR006145">
    <property type="entry name" value="PsdUridine_synth_RsuA/RluA"/>
</dbReference>
<dbReference type="HOGENOM" id="CLU_016902_11_2_12"/>
<evidence type="ECO:0000256" key="1">
    <source>
        <dbReference type="ARBA" id="ARBA00010876"/>
    </source>
</evidence>
<dbReference type="EMBL" id="CP002959">
    <property type="protein sequence ID" value="AFM13564.1"/>
    <property type="molecule type" value="Genomic_DNA"/>
</dbReference>
<sequence length="225" mass="25129">MHEDNHLLVIFKPAGWLSQSDETGDASVNDIFAAYLKHKFNKPGNVFCAAVQRLDRPASGLMVLARTSKAAARLSEQIRQGRFEKRYRVMTSTALQGAKGRSERIILTATMRKVDRMARRVGPDYQGADAGVYTLTATLCSSAHGFHEYEVEIEGGKFHQIRALFAAHGSPLLGDLKYGGQKLKKHGDRIALTCTWLNFLHPTLKTPMIETLDAQSLSRLYTYFI</sequence>
<dbReference type="AlphaFoldDB" id="I4B8F7"/>
<proteinExistence type="inferred from homology"/>